<evidence type="ECO:0000256" key="1">
    <source>
        <dbReference type="ARBA" id="ARBA00004141"/>
    </source>
</evidence>
<dbReference type="NCBIfam" id="TIGR03592">
    <property type="entry name" value="yidC_oxa1_cterm"/>
    <property type="match status" value="1"/>
</dbReference>
<dbReference type="CDD" id="cd20070">
    <property type="entry name" value="5TM_YidC_Alb3"/>
    <property type="match status" value="1"/>
</dbReference>
<keyword evidence="2 5" id="KW-0812">Transmembrane</keyword>
<feature type="transmembrane region" description="Helical" evidence="7">
    <location>
        <begin position="34"/>
        <end position="54"/>
    </location>
</feature>
<comment type="similarity">
    <text evidence="5">Belongs to the OXA1/ALB3/YidC family.</text>
</comment>
<sequence>MLTPNFFSTTFVFPILNLLVFFYKIFLFIKIPGAFGLAIVALTVVIRLILHPFFKQQIETSKKMQDLKPHLDRLSQKHKNDKKRIQEEQMKLYQQAGINPASGCLFMIIQIPVFIALYNTLSLFLLNGNATKIISQINKVLYHPMLKIQTIDPWFFGFNLAVSPAKSGQWYYYALPILTAFLQYLQTQAMTPSSPQTSEVKEERGDGKTSEVNKDGKKNGGDDFQKAMNTQMKFIFPLMIGWFSYTLPVGLSLYWNIFSIFSIMQYRRTNSK</sequence>
<feature type="region of interest" description="Disordered" evidence="6">
    <location>
        <begin position="193"/>
        <end position="222"/>
    </location>
</feature>
<proteinExistence type="inferred from homology"/>
<dbReference type="InterPro" id="IPR047196">
    <property type="entry name" value="YidC_ALB_C"/>
</dbReference>
<comment type="caution">
    <text evidence="9">The sequence shown here is derived from an EMBL/GenBank/DDBJ whole genome shotgun (WGS) entry which is preliminary data.</text>
</comment>
<dbReference type="Proteomes" id="UP000177913">
    <property type="component" value="Unassembled WGS sequence"/>
</dbReference>
<dbReference type="PANTHER" id="PTHR12428:SF14">
    <property type="entry name" value="ALBINO3-LIKE PROTEIN 1, CHLOROPLASTIC"/>
    <property type="match status" value="1"/>
</dbReference>
<dbReference type="EMBL" id="MFZO01000044">
    <property type="protein sequence ID" value="OGK23677.1"/>
    <property type="molecule type" value="Genomic_DNA"/>
</dbReference>
<keyword evidence="4 7" id="KW-0472">Membrane</keyword>
<name>A0A1F7GX63_9BACT</name>
<dbReference type="PANTHER" id="PTHR12428">
    <property type="entry name" value="OXA1"/>
    <property type="match status" value="1"/>
</dbReference>
<dbReference type="GO" id="GO:0016020">
    <property type="term" value="C:membrane"/>
    <property type="evidence" value="ECO:0007669"/>
    <property type="project" value="UniProtKB-SubCell"/>
</dbReference>
<evidence type="ECO:0000313" key="10">
    <source>
        <dbReference type="Proteomes" id="UP000177913"/>
    </source>
</evidence>
<dbReference type="Pfam" id="PF02096">
    <property type="entry name" value="60KD_IMP"/>
    <property type="match status" value="1"/>
</dbReference>
<feature type="compositionally biased region" description="Basic and acidic residues" evidence="6">
    <location>
        <begin position="199"/>
        <end position="222"/>
    </location>
</feature>
<evidence type="ECO:0000256" key="6">
    <source>
        <dbReference type="SAM" id="MobiDB-lite"/>
    </source>
</evidence>
<feature type="transmembrane region" description="Helical" evidence="7">
    <location>
        <begin position="6"/>
        <end position="27"/>
    </location>
</feature>
<dbReference type="GO" id="GO:0032977">
    <property type="term" value="F:membrane insertase activity"/>
    <property type="evidence" value="ECO:0007669"/>
    <property type="project" value="InterPro"/>
</dbReference>
<dbReference type="AlphaFoldDB" id="A0A1F7GX63"/>
<keyword evidence="3 7" id="KW-1133">Transmembrane helix</keyword>
<dbReference type="InterPro" id="IPR001708">
    <property type="entry name" value="YidC/ALB3/OXA1/COX18"/>
</dbReference>
<evidence type="ECO:0000256" key="4">
    <source>
        <dbReference type="ARBA" id="ARBA00023136"/>
    </source>
</evidence>
<feature type="domain" description="Membrane insertase YidC/Oxa/ALB C-terminal" evidence="8">
    <location>
        <begin position="35"/>
        <end position="266"/>
    </location>
</feature>
<feature type="transmembrane region" description="Helical" evidence="7">
    <location>
        <begin position="234"/>
        <end position="258"/>
    </location>
</feature>
<protein>
    <recommendedName>
        <fullName evidence="8">Membrane insertase YidC/Oxa/ALB C-terminal domain-containing protein</fullName>
    </recommendedName>
</protein>
<dbReference type="GO" id="GO:0051205">
    <property type="term" value="P:protein insertion into membrane"/>
    <property type="evidence" value="ECO:0007669"/>
    <property type="project" value="TreeGrafter"/>
</dbReference>
<evidence type="ECO:0000259" key="8">
    <source>
        <dbReference type="Pfam" id="PF02096"/>
    </source>
</evidence>
<evidence type="ECO:0000256" key="7">
    <source>
        <dbReference type="SAM" id="Phobius"/>
    </source>
</evidence>
<evidence type="ECO:0000256" key="3">
    <source>
        <dbReference type="ARBA" id="ARBA00022989"/>
    </source>
</evidence>
<gene>
    <name evidence="9" type="ORF">A3C25_00995</name>
</gene>
<organism evidence="9 10">
    <name type="scientific">Candidatus Roizmanbacteria bacterium RIFCSPHIGHO2_02_FULL_38_11</name>
    <dbReference type="NCBI Taxonomy" id="1802039"/>
    <lineage>
        <taxon>Bacteria</taxon>
        <taxon>Candidatus Roizmaniibacteriota</taxon>
    </lineage>
</organism>
<reference evidence="9 10" key="1">
    <citation type="journal article" date="2016" name="Nat. Commun.">
        <title>Thousands of microbial genomes shed light on interconnected biogeochemical processes in an aquifer system.</title>
        <authorList>
            <person name="Anantharaman K."/>
            <person name="Brown C.T."/>
            <person name="Hug L.A."/>
            <person name="Sharon I."/>
            <person name="Castelle C.J."/>
            <person name="Probst A.J."/>
            <person name="Thomas B.C."/>
            <person name="Singh A."/>
            <person name="Wilkins M.J."/>
            <person name="Karaoz U."/>
            <person name="Brodie E.L."/>
            <person name="Williams K.H."/>
            <person name="Hubbard S.S."/>
            <person name="Banfield J.F."/>
        </authorList>
    </citation>
    <scope>NUCLEOTIDE SEQUENCE [LARGE SCALE GENOMIC DNA]</scope>
</reference>
<evidence type="ECO:0000313" key="9">
    <source>
        <dbReference type="EMBL" id="OGK23677.1"/>
    </source>
</evidence>
<accession>A0A1F7GX63</accession>
<feature type="transmembrane region" description="Helical" evidence="7">
    <location>
        <begin position="105"/>
        <end position="126"/>
    </location>
</feature>
<evidence type="ECO:0000256" key="2">
    <source>
        <dbReference type="ARBA" id="ARBA00022692"/>
    </source>
</evidence>
<evidence type="ECO:0000256" key="5">
    <source>
        <dbReference type="RuleBase" id="RU003945"/>
    </source>
</evidence>
<comment type="subcellular location">
    <subcellularLocation>
        <location evidence="1 5">Membrane</location>
        <topology evidence="1 5">Multi-pass membrane protein</topology>
    </subcellularLocation>
</comment>
<dbReference type="InterPro" id="IPR028055">
    <property type="entry name" value="YidC/Oxa/ALB_C"/>
</dbReference>